<reference evidence="3" key="1">
    <citation type="submission" date="2016-04" db="EMBL/GenBank/DDBJ databases">
        <authorList>
            <person name="Strapagiel D."/>
            <person name="Borowka P."/>
            <person name="Marciniak B."/>
            <person name="Bakula Z."/>
            <person name="Van Ingen J."/>
            <person name="Safianowska A."/>
            <person name="Dziadek J."/>
            <person name="Jagielski T."/>
        </authorList>
    </citation>
    <scope>NUCLEOTIDE SEQUENCE [LARGE SCALE GENOMIC DNA]</scope>
    <source>
        <strain evidence="3">1010001458</strain>
    </source>
</reference>
<gene>
    <name evidence="2" type="ORF">A4G28_27355</name>
</gene>
<name>A0A162D9X7_9MYCO</name>
<evidence type="ECO:0000256" key="1">
    <source>
        <dbReference type="SAM" id="MobiDB-lite"/>
    </source>
</evidence>
<feature type="compositionally biased region" description="Low complexity" evidence="1">
    <location>
        <begin position="109"/>
        <end position="119"/>
    </location>
</feature>
<keyword evidence="3" id="KW-1185">Reference proteome</keyword>
<feature type="region of interest" description="Disordered" evidence="1">
    <location>
        <begin position="1"/>
        <end position="66"/>
    </location>
</feature>
<dbReference type="Proteomes" id="UP000077342">
    <property type="component" value="Unassembled WGS sequence"/>
</dbReference>
<protein>
    <submittedName>
        <fullName evidence="2">Uncharacterized protein</fullName>
    </submittedName>
</protein>
<sequence>MARDADLKLSPHFPKTRSGQGAPGATKVRRTPRRKPTNGAAGPKPPGGEAERQQVEGDTYTVDLKSGGSVSVVVKVNLFGLTTEDRNFVIDLVDKLKGYPSPTGSNKNGPSEEGPSGQPSGDGGGVTPT</sequence>
<accession>A0A162D9X7</accession>
<dbReference type="EMBL" id="LWCI01000079">
    <property type="protein sequence ID" value="KZS64624.1"/>
    <property type="molecule type" value="Genomic_DNA"/>
</dbReference>
<feature type="compositionally biased region" description="Gly residues" evidence="1">
    <location>
        <begin position="120"/>
        <end position="129"/>
    </location>
</feature>
<feature type="region of interest" description="Disordered" evidence="1">
    <location>
        <begin position="96"/>
        <end position="129"/>
    </location>
</feature>
<proteinExistence type="predicted"/>
<comment type="caution">
    <text evidence="2">The sequence shown here is derived from an EMBL/GenBank/DDBJ whole genome shotgun (WGS) entry which is preliminary data.</text>
</comment>
<dbReference type="RefSeq" id="WP_075509843.1">
    <property type="nucleotide sequence ID" value="NZ_CP089224.1"/>
</dbReference>
<evidence type="ECO:0000313" key="3">
    <source>
        <dbReference type="Proteomes" id="UP000077342"/>
    </source>
</evidence>
<feature type="compositionally biased region" description="Basic residues" evidence="1">
    <location>
        <begin position="27"/>
        <end position="36"/>
    </location>
</feature>
<dbReference type="AlphaFoldDB" id="A0A162D9X7"/>
<evidence type="ECO:0000313" key="2">
    <source>
        <dbReference type="EMBL" id="KZS64624.1"/>
    </source>
</evidence>
<organism evidence="2 3">
    <name type="scientific">Mycobacterium ostraviense</name>
    <dbReference type="NCBI Taxonomy" id="2738409"/>
    <lineage>
        <taxon>Bacteria</taxon>
        <taxon>Bacillati</taxon>
        <taxon>Actinomycetota</taxon>
        <taxon>Actinomycetes</taxon>
        <taxon>Mycobacteriales</taxon>
        <taxon>Mycobacteriaceae</taxon>
        <taxon>Mycobacterium</taxon>
    </lineage>
</organism>